<feature type="chain" id="PRO_5018005084" description="Secreted protein" evidence="1">
    <location>
        <begin position="24"/>
        <end position="93"/>
    </location>
</feature>
<protein>
    <recommendedName>
        <fullName evidence="4">Secreted protein</fullName>
    </recommendedName>
</protein>
<keyword evidence="1" id="KW-0732">Signal</keyword>
<evidence type="ECO:0008006" key="4">
    <source>
        <dbReference type="Google" id="ProtNLM"/>
    </source>
</evidence>
<evidence type="ECO:0000256" key="1">
    <source>
        <dbReference type="SAM" id="SignalP"/>
    </source>
</evidence>
<dbReference type="Proteomes" id="UP000276215">
    <property type="component" value="Unassembled WGS sequence"/>
</dbReference>
<name>A0A3N4JHU7_9PEZI</name>
<keyword evidence="3" id="KW-1185">Reference proteome</keyword>
<gene>
    <name evidence="2" type="ORF">L873DRAFT_1091992</name>
</gene>
<reference evidence="2 3" key="1">
    <citation type="journal article" date="2018" name="Nat. Ecol. Evol.">
        <title>Pezizomycetes genomes reveal the molecular basis of ectomycorrhizal truffle lifestyle.</title>
        <authorList>
            <person name="Murat C."/>
            <person name="Payen T."/>
            <person name="Noel B."/>
            <person name="Kuo A."/>
            <person name="Morin E."/>
            <person name="Chen J."/>
            <person name="Kohler A."/>
            <person name="Krizsan K."/>
            <person name="Balestrini R."/>
            <person name="Da Silva C."/>
            <person name="Montanini B."/>
            <person name="Hainaut M."/>
            <person name="Levati E."/>
            <person name="Barry K.W."/>
            <person name="Belfiori B."/>
            <person name="Cichocki N."/>
            <person name="Clum A."/>
            <person name="Dockter R.B."/>
            <person name="Fauchery L."/>
            <person name="Guy J."/>
            <person name="Iotti M."/>
            <person name="Le Tacon F."/>
            <person name="Lindquist E.A."/>
            <person name="Lipzen A."/>
            <person name="Malagnac F."/>
            <person name="Mello A."/>
            <person name="Molinier V."/>
            <person name="Miyauchi S."/>
            <person name="Poulain J."/>
            <person name="Riccioni C."/>
            <person name="Rubini A."/>
            <person name="Sitrit Y."/>
            <person name="Splivallo R."/>
            <person name="Traeger S."/>
            <person name="Wang M."/>
            <person name="Zifcakova L."/>
            <person name="Wipf D."/>
            <person name="Zambonelli A."/>
            <person name="Paolocci F."/>
            <person name="Nowrousian M."/>
            <person name="Ottonello S."/>
            <person name="Baldrian P."/>
            <person name="Spatafora J.W."/>
            <person name="Henrissat B."/>
            <person name="Nagy L.G."/>
            <person name="Aury J.M."/>
            <person name="Wincker P."/>
            <person name="Grigoriev I.V."/>
            <person name="Bonfante P."/>
            <person name="Martin F.M."/>
        </authorList>
    </citation>
    <scope>NUCLEOTIDE SEQUENCE [LARGE SCALE GENOMIC DNA]</scope>
    <source>
        <strain evidence="2 3">120613-1</strain>
    </source>
</reference>
<accession>A0A3N4JHU7</accession>
<evidence type="ECO:0000313" key="2">
    <source>
        <dbReference type="EMBL" id="RPA97845.1"/>
    </source>
</evidence>
<evidence type="ECO:0000313" key="3">
    <source>
        <dbReference type="Proteomes" id="UP000276215"/>
    </source>
</evidence>
<feature type="signal peptide" evidence="1">
    <location>
        <begin position="1"/>
        <end position="23"/>
    </location>
</feature>
<sequence length="93" mass="10501">MTMFWFIMPVTCTLVCIRQSVHMNHRTAPPPPFSPPPPPHRLTVQYNSNTQYFTSPKKELFITFLAAFLPSFLAQGSSSQVHSNLGDTTRPHA</sequence>
<dbReference type="EMBL" id="ML120401">
    <property type="protein sequence ID" value="RPA97845.1"/>
    <property type="molecule type" value="Genomic_DNA"/>
</dbReference>
<dbReference type="AlphaFoldDB" id="A0A3N4JHU7"/>
<organism evidence="2 3">
    <name type="scientific">Choiromyces venosus 120613-1</name>
    <dbReference type="NCBI Taxonomy" id="1336337"/>
    <lineage>
        <taxon>Eukaryota</taxon>
        <taxon>Fungi</taxon>
        <taxon>Dikarya</taxon>
        <taxon>Ascomycota</taxon>
        <taxon>Pezizomycotina</taxon>
        <taxon>Pezizomycetes</taxon>
        <taxon>Pezizales</taxon>
        <taxon>Tuberaceae</taxon>
        <taxon>Choiromyces</taxon>
    </lineage>
</organism>
<proteinExistence type="predicted"/>